<dbReference type="Proteomes" id="UP000679220">
    <property type="component" value="Unassembled WGS sequence"/>
</dbReference>
<protein>
    <recommendedName>
        <fullName evidence="3">BioF2-like acetyltransferase domain-containing protein</fullName>
    </recommendedName>
</protein>
<evidence type="ECO:0008006" key="3">
    <source>
        <dbReference type="Google" id="ProtNLM"/>
    </source>
</evidence>
<name>A0A941IW89_9BACT</name>
<organism evidence="1 2">
    <name type="scientific">Carboxylicivirga sediminis</name>
    <dbReference type="NCBI Taxonomy" id="2006564"/>
    <lineage>
        <taxon>Bacteria</taxon>
        <taxon>Pseudomonadati</taxon>
        <taxon>Bacteroidota</taxon>
        <taxon>Bacteroidia</taxon>
        <taxon>Marinilabiliales</taxon>
        <taxon>Marinilabiliaceae</taxon>
        <taxon>Carboxylicivirga</taxon>
    </lineage>
</organism>
<keyword evidence="2" id="KW-1185">Reference proteome</keyword>
<gene>
    <name evidence="1" type="ORF">KDU71_05480</name>
</gene>
<evidence type="ECO:0000313" key="2">
    <source>
        <dbReference type="Proteomes" id="UP000679220"/>
    </source>
</evidence>
<sequence>MNIRLLKREKIDEVRWKECVQTASNGNVFAHVWLLDLICPEWEAIVADDYDAVLPIPVKRTLGIKHVYRPEIVPYIGIVNKVPIDFGVYRQMMKAIPYANIHLVMNAHNKLPSGMAKKKYEFRYVVLDLISDVERIKSSFSKEMVQVMELYDSKQLTVVRALDVSSYLMFAKANKQLSSFIHRLLTKLIPYALRYKSAGLYAAYDAHNQMMAGAFLLKSKTSLILLHCTSSEVDNIGVKAIVYHIIKNNSASNLTLEFPFCNNNIGTSFASTEHICLGYKKGLSQWIDL</sequence>
<dbReference type="RefSeq" id="WP_212188912.1">
    <property type="nucleotide sequence ID" value="NZ_JAGTAR010000006.1"/>
</dbReference>
<dbReference type="AlphaFoldDB" id="A0A941IW89"/>
<evidence type="ECO:0000313" key="1">
    <source>
        <dbReference type="EMBL" id="MBR8535005.1"/>
    </source>
</evidence>
<proteinExistence type="predicted"/>
<reference evidence="1" key="1">
    <citation type="journal article" date="2018" name="Int. J. Syst. Evol. Microbiol.">
        <title>Carboxylicivirga sediminis sp. nov., isolated from coastal sediment.</title>
        <authorList>
            <person name="Wang F.Q."/>
            <person name="Ren L.H."/>
            <person name="Zou R.J."/>
            <person name="Sun Y.Z."/>
            <person name="Liu X.J."/>
            <person name="Jiang F."/>
            <person name="Liu L.J."/>
        </authorList>
    </citation>
    <scope>NUCLEOTIDE SEQUENCE</scope>
    <source>
        <strain evidence="1">JR1</strain>
    </source>
</reference>
<dbReference type="EMBL" id="JAGTAR010000006">
    <property type="protein sequence ID" value="MBR8535005.1"/>
    <property type="molecule type" value="Genomic_DNA"/>
</dbReference>
<accession>A0A941IW89</accession>
<reference evidence="1" key="2">
    <citation type="submission" date="2021-04" db="EMBL/GenBank/DDBJ databases">
        <authorList>
            <person name="Zhang T."/>
            <person name="Zhang Y."/>
            <person name="Lu D."/>
            <person name="Zuo D."/>
            <person name="Du Z."/>
        </authorList>
    </citation>
    <scope>NUCLEOTIDE SEQUENCE</scope>
    <source>
        <strain evidence="1">JR1</strain>
    </source>
</reference>
<comment type="caution">
    <text evidence="1">The sequence shown here is derived from an EMBL/GenBank/DDBJ whole genome shotgun (WGS) entry which is preliminary data.</text>
</comment>